<accession>A0A1H3Y7U6</accession>
<keyword evidence="2" id="KW-1185">Reference proteome</keyword>
<dbReference type="OrthoDB" id="5524440at2"/>
<dbReference type="AlphaFoldDB" id="A0A1H3Y7U6"/>
<dbReference type="Proteomes" id="UP000199409">
    <property type="component" value="Unassembled WGS sequence"/>
</dbReference>
<gene>
    <name evidence="1" type="ORF">SAMN05660420_01130</name>
</gene>
<evidence type="ECO:0008006" key="3">
    <source>
        <dbReference type="Google" id="ProtNLM"/>
    </source>
</evidence>
<dbReference type="Gene3D" id="6.10.280.50">
    <property type="match status" value="1"/>
</dbReference>
<dbReference type="EMBL" id="FNQN01000003">
    <property type="protein sequence ID" value="SEA07757.1"/>
    <property type="molecule type" value="Genomic_DNA"/>
</dbReference>
<reference evidence="1 2" key="1">
    <citation type="submission" date="2016-10" db="EMBL/GenBank/DDBJ databases">
        <authorList>
            <person name="de Groot N.N."/>
        </authorList>
    </citation>
    <scope>NUCLEOTIDE SEQUENCE [LARGE SCALE GENOMIC DNA]</scope>
    <source>
        <strain evidence="1 2">DSM 7343</strain>
    </source>
</reference>
<organism evidence="1 2">
    <name type="scientific">Desulfuromusa kysingii</name>
    <dbReference type="NCBI Taxonomy" id="37625"/>
    <lineage>
        <taxon>Bacteria</taxon>
        <taxon>Pseudomonadati</taxon>
        <taxon>Thermodesulfobacteriota</taxon>
        <taxon>Desulfuromonadia</taxon>
        <taxon>Desulfuromonadales</taxon>
        <taxon>Geopsychrobacteraceae</taxon>
        <taxon>Desulfuromusa</taxon>
    </lineage>
</organism>
<evidence type="ECO:0000313" key="2">
    <source>
        <dbReference type="Proteomes" id="UP000199409"/>
    </source>
</evidence>
<evidence type="ECO:0000313" key="1">
    <source>
        <dbReference type="EMBL" id="SEA07757.1"/>
    </source>
</evidence>
<dbReference type="RefSeq" id="WP_092345612.1">
    <property type="nucleotide sequence ID" value="NZ_FNQN01000003.1"/>
</dbReference>
<sequence length="72" mass="8618">MDIDQTLLQNLTETNPRFRMLYEEHTLFEKQLSEYDKKGYLSPHELLEKNKVKKMKLVGKDEMEEIIQSVTT</sequence>
<name>A0A1H3Y7U6_9BACT</name>
<dbReference type="InterPro" id="IPR038444">
    <property type="entry name" value="DUF465_sf"/>
</dbReference>
<proteinExistence type="predicted"/>
<protein>
    <recommendedName>
        <fullName evidence="3">DUF465 domain-containing protein</fullName>
    </recommendedName>
</protein>
<dbReference type="STRING" id="37625.SAMN05660420_01130"/>